<comment type="caution">
    <text evidence="3">The sequence shown here is derived from an EMBL/GenBank/DDBJ whole genome shotgun (WGS) entry which is preliminary data.</text>
</comment>
<proteinExistence type="predicted"/>
<dbReference type="RefSeq" id="WP_345135565.1">
    <property type="nucleotide sequence ID" value="NZ_BAABAT010000032.1"/>
</dbReference>
<dbReference type="PANTHER" id="PTHR43096">
    <property type="entry name" value="DNAJ HOMOLOG 1, MITOCHONDRIAL-RELATED"/>
    <property type="match status" value="1"/>
</dbReference>
<sequence>MAVDFRDPYEVLGVARGAGREEIQRAYRRLARRHHPDVSAEPGAEERFKEITAAYRVLADPKRRREYDAARRSRYQRYRSGNNDADLSGGLFRGTRGADARGELTIGVETAYTGGRHRVTLPGPAGRPRQYDVAVPPGVVEGEKLRLPGQGAPGDRGGPPGDLFLVVRLAPHPRFKVSGRHVMVEVPLSPWEAALGAVVPVGMPAGQLRLDVPPGSSSGRRLRLRGQGLPNPRGAAGDLFAEIRIVVPERLTPGEHALYSSLARESPFDARLM</sequence>
<dbReference type="PRINTS" id="PR00625">
    <property type="entry name" value="JDOMAIN"/>
</dbReference>
<dbReference type="Proteomes" id="UP001500620">
    <property type="component" value="Unassembled WGS sequence"/>
</dbReference>
<protein>
    <submittedName>
        <fullName evidence="3">DnaJ C-terminal domain-containing protein</fullName>
    </submittedName>
</protein>
<dbReference type="SUPFAM" id="SSF46565">
    <property type="entry name" value="Chaperone J-domain"/>
    <property type="match status" value="1"/>
</dbReference>
<dbReference type="Gene3D" id="2.60.260.20">
    <property type="entry name" value="Urease metallochaperone UreE, N-terminal domain"/>
    <property type="match status" value="2"/>
</dbReference>
<dbReference type="Pfam" id="PF01556">
    <property type="entry name" value="DnaJ_C"/>
    <property type="match status" value="1"/>
</dbReference>
<gene>
    <name evidence="3" type="ORF">GCM10022255_079980</name>
</gene>
<keyword evidence="4" id="KW-1185">Reference proteome</keyword>
<reference evidence="4" key="1">
    <citation type="journal article" date="2019" name="Int. J. Syst. Evol. Microbiol.">
        <title>The Global Catalogue of Microorganisms (GCM) 10K type strain sequencing project: providing services to taxonomists for standard genome sequencing and annotation.</title>
        <authorList>
            <consortium name="The Broad Institute Genomics Platform"/>
            <consortium name="The Broad Institute Genome Sequencing Center for Infectious Disease"/>
            <person name="Wu L."/>
            <person name="Ma J."/>
        </authorList>
    </citation>
    <scope>NUCLEOTIDE SEQUENCE [LARGE SCALE GENOMIC DNA]</scope>
    <source>
        <strain evidence="4">JCM 17441</strain>
    </source>
</reference>
<dbReference type="EMBL" id="BAABAT010000032">
    <property type="protein sequence ID" value="GAA4258614.1"/>
    <property type="molecule type" value="Genomic_DNA"/>
</dbReference>
<keyword evidence="1" id="KW-0143">Chaperone</keyword>
<dbReference type="CDD" id="cd10747">
    <property type="entry name" value="DnaJ_C"/>
    <property type="match status" value="1"/>
</dbReference>
<evidence type="ECO:0000313" key="4">
    <source>
        <dbReference type="Proteomes" id="UP001500620"/>
    </source>
</evidence>
<dbReference type="CDD" id="cd06257">
    <property type="entry name" value="DnaJ"/>
    <property type="match status" value="1"/>
</dbReference>
<dbReference type="SMART" id="SM00271">
    <property type="entry name" value="DnaJ"/>
    <property type="match status" value="1"/>
</dbReference>
<dbReference type="SUPFAM" id="SSF49493">
    <property type="entry name" value="HSP40/DnaJ peptide-binding domain"/>
    <property type="match status" value="2"/>
</dbReference>
<evidence type="ECO:0000256" key="1">
    <source>
        <dbReference type="ARBA" id="ARBA00023186"/>
    </source>
</evidence>
<evidence type="ECO:0000259" key="2">
    <source>
        <dbReference type="PROSITE" id="PS50076"/>
    </source>
</evidence>
<dbReference type="InterPro" id="IPR008971">
    <property type="entry name" value="HSP40/DnaJ_pept-bd"/>
</dbReference>
<organism evidence="3 4">
    <name type="scientific">Dactylosporangium darangshiense</name>
    <dbReference type="NCBI Taxonomy" id="579108"/>
    <lineage>
        <taxon>Bacteria</taxon>
        <taxon>Bacillati</taxon>
        <taxon>Actinomycetota</taxon>
        <taxon>Actinomycetes</taxon>
        <taxon>Micromonosporales</taxon>
        <taxon>Micromonosporaceae</taxon>
        <taxon>Dactylosporangium</taxon>
    </lineage>
</organism>
<dbReference type="PROSITE" id="PS50076">
    <property type="entry name" value="DNAJ_2"/>
    <property type="match status" value="1"/>
</dbReference>
<dbReference type="Pfam" id="PF00226">
    <property type="entry name" value="DnaJ"/>
    <property type="match status" value="1"/>
</dbReference>
<dbReference type="InterPro" id="IPR036869">
    <property type="entry name" value="J_dom_sf"/>
</dbReference>
<accession>A0ABP8DKY6</accession>
<dbReference type="InterPro" id="IPR001623">
    <property type="entry name" value="DnaJ_domain"/>
</dbReference>
<dbReference type="PANTHER" id="PTHR43096:SF52">
    <property type="entry name" value="DNAJ HOMOLOG 1, MITOCHONDRIAL-RELATED"/>
    <property type="match status" value="1"/>
</dbReference>
<dbReference type="InterPro" id="IPR002939">
    <property type="entry name" value="DnaJ_C"/>
</dbReference>
<dbReference type="Gene3D" id="1.10.287.110">
    <property type="entry name" value="DnaJ domain"/>
    <property type="match status" value="1"/>
</dbReference>
<feature type="domain" description="J" evidence="2">
    <location>
        <begin position="7"/>
        <end position="71"/>
    </location>
</feature>
<name>A0ABP8DKY6_9ACTN</name>
<evidence type="ECO:0000313" key="3">
    <source>
        <dbReference type="EMBL" id="GAA4258614.1"/>
    </source>
</evidence>